<dbReference type="EnsemblProtists" id="EOD25190">
    <property type="protein sequence ID" value="EOD25190"/>
    <property type="gene ID" value="EMIHUDRAFT_55378"/>
</dbReference>
<dbReference type="OMA" id="XVISSNE"/>
<reference evidence="5" key="2">
    <citation type="submission" date="2024-10" db="UniProtKB">
        <authorList>
            <consortium name="EnsemblProtists"/>
        </authorList>
    </citation>
    <scope>IDENTIFICATION</scope>
</reference>
<dbReference type="PANTHER" id="PTHR43392:SF2">
    <property type="entry name" value="AAA-TYPE ATPASE FAMILY PROTEIN _ ANKYRIN REPEAT FAMILY PROTEIN"/>
    <property type="match status" value="1"/>
</dbReference>
<dbReference type="InterPro" id="IPR027417">
    <property type="entry name" value="P-loop_NTPase"/>
</dbReference>
<dbReference type="SMART" id="SM00382">
    <property type="entry name" value="AAA"/>
    <property type="match status" value="1"/>
</dbReference>
<dbReference type="eggNOG" id="KOG0730">
    <property type="taxonomic scope" value="Eukaryota"/>
</dbReference>
<dbReference type="InterPro" id="IPR003959">
    <property type="entry name" value="ATPase_AAA_core"/>
</dbReference>
<dbReference type="PRINTS" id="PR00819">
    <property type="entry name" value="CBXCFQXSUPER"/>
</dbReference>
<dbReference type="PaxDb" id="2903-EOD25190"/>
<dbReference type="Gene3D" id="3.40.50.300">
    <property type="entry name" value="P-loop containing nucleotide triphosphate hydrolases"/>
    <property type="match status" value="1"/>
</dbReference>
<dbReference type="Proteomes" id="UP000013827">
    <property type="component" value="Unassembled WGS sequence"/>
</dbReference>
<organism evidence="5 6">
    <name type="scientific">Emiliania huxleyi (strain CCMP1516)</name>
    <dbReference type="NCBI Taxonomy" id="280463"/>
    <lineage>
        <taxon>Eukaryota</taxon>
        <taxon>Haptista</taxon>
        <taxon>Haptophyta</taxon>
        <taxon>Prymnesiophyceae</taxon>
        <taxon>Isochrysidales</taxon>
        <taxon>Noelaerhabdaceae</taxon>
        <taxon>Emiliania</taxon>
    </lineage>
</organism>
<dbReference type="RefSeq" id="XP_005777619.1">
    <property type="nucleotide sequence ID" value="XM_005777562.1"/>
</dbReference>
<evidence type="ECO:0000256" key="1">
    <source>
        <dbReference type="ARBA" id="ARBA00010378"/>
    </source>
</evidence>
<dbReference type="Pfam" id="PF00004">
    <property type="entry name" value="AAA"/>
    <property type="match status" value="1"/>
</dbReference>
<sequence length="202" mass="22259">VLESRLSTMVGLQSIKEHLYTLLDTLEMDQRRCAAMPEFVSQRSSMHMVFLGNPGTGKTAVAQLIAGVLNELGVLRRGHLVVAKKDDLLGRYSNHVARNTRAVVESALGGVLVIDEAYSLLQGEIELGREAINVLVDMCYAHRDDLVVVLAGYDRAMAELFDANAGLASRFPHKFAFPDYTPSELGEIAEIKLRASRFRLAD</sequence>
<dbReference type="PANTHER" id="PTHR43392">
    <property type="entry name" value="AAA-TYPE ATPASE FAMILY PROTEIN / ANKYRIN REPEAT FAMILY PROTEIN"/>
    <property type="match status" value="1"/>
</dbReference>
<dbReference type="HOGENOM" id="CLU_1357794_0_0_1"/>
<evidence type="ECO:0000259" key="4">
    <source>
        <dbReference type="SMART" id="SM00382"/>
    </source>
</evidence>
<dbReference type="InterPro" id="IPR000641">
    <property type="entry name" value="CbxX/CfxQ"/>
</dbReference>
<dbReference type="GO" id="GO:0016887">
    <property type="term" value="F:ATP hydrolysis activity"/>
    <property type="evidence" value="ECO:0007669"/>
    <property type="project" value="InterPro"/>
</dbReference>
<dbReference type="GeneID" id="17270736"/>
<protein>
    <recommendedName>
        <fullName evidence="4">AAA+ ATPase domain-containing protein</fullName>
    </recommendedName>
</protein>
<evidence type="ECO:0000256" key="2">
    <source>
        <dbReference type="ARBA" id="ARBA00022741"/>
    </source>
</evidence>
<dbReference type="InterPro" id="IPR003593">
    <property type="entry name" value="AAA+_ATPase"/>
</dbReference>
<keyword evidence="3" id="KW-0067">ATP-binding</keyword>
<keyword evidence="6" id="KW-1185">Reference proteome</keyword>
<dbReference type="KEGG" id="ehx:EMIHUDRAFT_55378"/>
<accession>A0A0D3JNV5</accession>
<dbReference type="GO" id="GO:0005524">
    <property type="term" value="F:ATP binding"/>
    <property type="evidence" value="ECO:0007669"/>
    <property type="project" value="UniProtKB-KW"/>
</dbReference>
<keyword evidence="2" id="KW-0547">Nucleotide-binding</keyword>
<dbReference type="CDD" id="cd00009">
    <property type="entry name" value="AAA"/>
    <property type="match status" value="1"/>
</dbReference>
<evidence type="ECO:0000256" key="3">
    <source>
        <dbReference type="ARBA" id="ARBA00022840"/>
    </source>
</evidence>
<comment type="similarity">
    <text evidence="1">Belongs to the CbxX/CfxQ family.</text>
</comment>
<dbReference type="SUPFAM" id="SSF52540">
    <property type="entry name" value="P-loop containing nucleoside triphosphate hydrolases"/>
    <property type="match status" value="1"/>
</dbReference>
<dbReference type="AlphaFoldDB" id="A0A0D3JNV5"/>
<reference evidence="6" key="1">
    <citation type="journal article" date="2013" name="Nature">
        <title>Pan genome of the phytoplankton Emiliania underpins its global distribution.</title>
        <authorList>
            <person name="Read B.A."/>
            <person name="Kegel J."/>
            <person name="Klute M.J."/>
            <person name="Kuo A."/>
            <person name="Lefebvre S.C."/>
            <person name="Maumus F."/>
            <person name="Mayer C."/>
            <person name="Miller J."/>
            <person name="Monier A."/>
            <person name="Salamov A."/>
            <person name="Young J."/>
            <person name="Aguilar M."/>
            <person name="Claverie J.M."/>
            <person name="Frickenhaus S."/>
            <person name="Gonzalez K."/>
            <person name="Herman E.K."/>
            <person name="Lin Y.C."/>
            <person name="Napier J."/>
            <person name="Ogata H."/>
            <person name="Sarno A.F."/>
            <person name="Shmutz J."/>
            <person name="Schroeder D."/>
            <person name="de Vargas C."/>
            <person name="Verret F."/>
            <person name="von Dassow P."/>
            <person name="Valentin K."/>
            <person name="Van de Peer Y."/>
            <person name="Wheeler G."/>
            <person name="Dacks J.B."/>
            <person name="Delwiche C.F."/>
            <person name="Dyhrman S.T."/>
            <person name="Glockner G."/>
            <person name="John U."/>
            <person name="Richards T."/>
            <person name="Worden A.Z."/>
            <person name="Zhang X."/>
            <person name="Grigoriev I.V."/>
            <person name="Allen A.E."/>
            <person name="Bidle K."/>
            <person name="Borodovsky M."/>
            <person name="Bowler C."/>
            <person name="Brownlee C."/>
            <person name="Cock J.M."/>
            <person name="Elias M."/>
            <person name="Gladyshev V.N."/>
            <person name="Groth M."/>
            <person name="Guda C."/>
            <person name="Hadaegh A."/>
            <person name="Iglesias-Rodriguez M.D."/>
            <person name="Jenkins J."/>
            <person name="Jones B.M."/>
            <person name="Lawson T."/>
            <person name="Leese F."/>
            <person name="Lindquist E."/>
            <person name="Lobanov A."/>
            <person name="Lomsadze A."/>
            <person name="Malik S.B."/>
            <person name="Marsh M.E."/>
            <person name="Mackinder L."/>
            <person name="Mock T."/>
            <person name="Mueller-Roeber B."/>
            <person name="Pagarete A."/>
            <person name="Parker M."/>
            <person name="Probert I."/>
            <person name="Quesneville H."/>
            <person name="Raines C."/>
            <person name="Rensing S.A."/>
            <person name="Riano-Pachon D.M."/>
            <person name="Richier S."/>
            <person name="Rokitta S."/>
            <person name="Shiraiwa Y."/>
            <person name="Soanes D.M."/>
            <person name="van der Giezen M."/>
            <person name="Wahlund T.M."/>
            <person name="Williams B."/>
            <person name="Wilson W."/>
            <person name="Wolfe G."/>
            <person name="Wurch L.L."/>
        </authorList>
    </citation>
    <scope>NUCLEOTIDE SEQUENCE</scope>
</reference>
<name>A0A0D3JNV5_EMIH1</name>
<proteinExistence type="inferred from homology"/>
<dbReference type="STRING" id="2903.R1EEQ3"/>
<dbReference type="InterPro" id="IPR050773">
    <property type="entry name" value="CbxX/CfxQ_RuBisCO_ESX"/>
</dbReference>
<dbReference type="FunFam" id="3.40.50.300:FF:000216">
    <property type="entry name" value="Type VII secretion ATPase EccA"/>
    <property type="match status" value="1"/>
</dbReference>
<evidence type="ECO:0000313" key="6">
    <source>
        <dbReference type="Proteomes" id="UP000013827"/>
    </source>
</evidence>
<feature type="domain" description="AAA+ ATPase" evidence="4">
    <location>
        <begin position="44"/>
        <end position="181"/>
    </location>
</feature>
<evidence type="ECO:0000313" key="5">
    <source>
        <dbReference type="EnsemblProtists" id="EOD25190"/>
    </source>
</evidence>